<reference evidence="4" key="1">
    <citation type="submission" date="2018-02" db="EMBL/GenBank/DDBJ databases">
        <authorList>
            <person name="Handem S."/>
        </authorList>
    </citation>
    <scope>NUCLEOTIDE SEQUENCE [LARGE SCALE GENOMIC DNA]</scope>
    <source>
        <strain evidence="4">Spain3473</strain>
    </source>
</reference>
<dbReference type="GO" id="GO:0003700">
    <property type="term" value="F:DNA-binding transcription factor activity"/>
    <property type="evidence" value="ECO:0007669"/>
    <property type="project" value="TreeGrafter"/>
</dbReference>
<dbReference type="GO" id="GO:0003677">
    <property type="term" value="F:DNA binding"/>
    <property type="evidence" value="ECO:0007669"/>
    <property type="project" value="UniProtKB-KW"/>
</dbReference>
<accession>A0A3A4NIS6</accession>
<sequence length="114" mass="13101">MNMINVCDVGKRIKELRISSNLTQDKIAEYLSLNQSMIAKMEKGERNITSDVIEKLSALFCCTVDYLLFGEQAEQQCVISFRKNKIVDQDLKVLAKINKIVLNQFEIDQLLETK</sequence>
<evidence type="ECO:0000313" key="4">
    <source>
        <dbReference type="Proteomes" id="UP000265600"/>
    </source>
</evidence>
<comment type="caution">
    <text evidence="3">The sequence shown here is derived from an EMBL/GenBank/DDBJ whole genome shotgun (WGS) entry which is preliminary data.</text>
</comment>
<gene>
    <name evidence="3" type="ORF">C5O69_00915</name>
</gene>
<dbReference type="SUPFAM" id="SSF47413">
    <property type="entry name" value="lambda repressor-like DNA-binding domains"/>
    <property type="match status" value="1"/>
</dbReference>
<feature type="domain" description="HTH cro/C1-type" evidence="2">
    <location>
        <begin position="13"/>
        <end position="67"/>
    </location>
</feature>
<dbReference type="InterPro" id="IPR050807">
    <property type="entry name" value="TransReg_Diox_bact_type"/>
</dbReference>
<dbReference type="Pfam" id="PF01381">
    <property type="entry name" value="HTH_3"/>
    <property type="match status" value="1"/>
</dbReference>
<organism evidence="3 4">
    <name type="scientific">Streptococcus pseudopneumoniae</name>
    <dbReference type="NCBI Taxonomy" id="257758"/>
    <lineage>
        <taxon>Bacteria</taxon>
        <taxon>Bacillati</taxon>
        <taxon>Bacillota</taxon>
        <taxon>Bacilli</taxon>
        <taxon>Lactobacillales</taxon>
        <taxon>Streptococcaceae</taxon>
        <taxon>Streptococcus</taxon>
    </lineage>
</organism>
<dbReference type="SMART" id="SM00530">
    <property type="entry name" value="HTH_XRE"/>
    <property type="match status" value="1"/>
</dbReference>
<evidence type="ECO:0000259" key="2">
    <source>
        <dbReference type="PROSITE" id="PS50943"/>
    </source>
</evidence>
<dbReference type="InterPro" id="IPR001387">
    <property type="entry name" value="Cro/C1-type_HTH"/>
</dbReference>
<dbReference type="PROSITE" id="PS50943">
    <property type="entry name" value="HTH_CROC1"/>
    <property type="match status" value="1"/>
</dbReference>
<dbReference type="Proteomes" id="UP000265600">
    <property type="component" value="Unassembled WGS sequence"/>
</dbReference>
<evidence type="ECO:0000313" key="3">
    <source>
        <dbReference type="EMBL" id="RJP17110.1"/>
    </source>
</evidence>
<dbReference type="PANTHER" id="PTHR46797:SF1">
    <property type="entry name" value="METHYLPHOSPHONATE SYNTHASE"/>
    <property type="match status" value="1"/>
</dbReference>
<proteinExistence type="predicted"/>
<dbReference type="Gene3D" id="1.10.260.40">
    <property type="entry name" value="lambda repressor-like DNA-binding domains"/>
    <property type="match status" value="1"/>
</dbReference>
<protein>
    <submittedName>
        <fullName evidence="3">XRE family transcriptional regulator</fullName>
    </submittedName>
</protein>
<dbReference type="AlphaFoldDB" id="A0A3A4NIS6"/>
<dbReference type="RefSeq" id="WP_050086717.1">
    <property type="nucleotide sequence ID" value="NZ_CHTX01000031.1"/>
</dbReference>
<dbReference type="GO" id="GO:0005829">
    <property type="term" value="C:cytosol"/>
    <property type="evidence" value="ECO:0007669"/>
    <property type="project" value="TreeGrafter"/>
</dbReference>
<dbReference type="InterPro" id="IPR010982">
    <property type="entry name" value="Lambda_DNA-bd_dom_sf"/>
</dbReference>
<keyword evidence="1" id="KW-0238">DNA-binding</keyword>
<dbReference type="EMBL" id="PTTJ01000023">
    <property type="protein sequence ID" value="RJP17110.1"/>
    <property type="molecule type" value="Genomic_DNA"/>
</dbReference>
<name>A0A3A4NIS6_9STRE</name>
<evidence type="ECO:0000256" key="1">
    <source>
        <dbReference type="ARBA" id="ARBA00023125"/>
    </source>
</evidence>
<dbReference type="CDD" id="cd00093">
    <property type="entry name" value="HTH_XRE"/>
    <property type="match status" value="1"/>
</dbReference>
<dbReference type="PANTHER" id="PTHR46797">
    <property type="entry name" value="HTH-TYPE TRANSCRIPTIONAL REGULATOR"/>
    <property type="match status" value="1"/>
</dbReference>